<keyword evidence="3" id="KW-1185">Reference proteome</keyword>
<name>A0A9P8AB53_9AGAR</name>
<sequence length="328" mass="37202">MEDSSYRNVNVSRGYNYHYYVSSPKSGKPSVFFVHGFGIGSKDWRHQVQYFRQRGYGIIVPDMLGYAGSAIPNGIDPNELKYTSLVQDIVDILGFEQVKKAIFVSQGGGSPIASRIAQLHPDRVLACAFLSTPYLPPNPNFDYTKELQREKEKYGQELLGFMDFYANDAAVIKIVANHFDAFFNITYPQDPKSWSEKYGPSGELRKYLLSGEILPSPSWFPSDDDKNFQFGNLHNNGRNGPFTYYKAIVSGIQAEDDNAVPQNRYVIRKPVFFGAALDDYVSLPSEGKELTKKFCMNATVRDFKANHWMHLQIPDEVNQALLDWIQGL</sequence>
<dbReference type="InterPro" id="IPR029058">
    <property type="entry name" value="AB_hydrolase_fold"/>
</dbReference>
<dbReference type="PANTHER" id="PTHR43798">
    <property type="entry name" value="MONOACYLGLYCEROL LIPASE"/>
    <property type="match status" value="1"/>
</dbReference>
<dbReference type="RefSeq" id="XP_043012573.1">
    <property type="nucleotide sequence ID" value="XM_043151477.1"/>
</dbReference>
<dbReference type="Gene3D" id="3.40.50.1820">
    <property type="entry name" value="alpha/beta hydrolase"/>
    <property type="match status" value="1"/>
</dbReference>
<dbReference type="GeneID" id="66075855"/>
<dbReference type="GO" id="GO:0016020">
    <property type="term" value="C:membrane"/>
    <property type="evidence" value="ECO:0007669"/>
    <property type="project" value="TreeGrafter"/>
</dbReference>
<dbReference type="OrthoDB" id="284184at2759"/>
<feature type="domain" description="AB hydrolase-1" evidence="1">
    <location>
        <begin position="29"/>
        <end position="311"/>
    </location>
</feature>
<dbReference type="PANTHER" id="PTHR43798:SF33">
    <property type="entry name" value="HYDROLASE, PUTATIVE (AFU_ORTHOLOGUE AFUA_2G14860)-RELATED"/>
    <property type="match status" value="1"/>
</dbReference>
<evidence type="ECO:0000259" key="1">
    <source>
        <dbReference type="Pfam" id="PF00561"/>
    </source>
</evidence>
<dbReference type="KEGG" id="more:E1B28_006779"/>
<evidence type="ECO:0000313" key="2">
    <source>
        <dbReference type="EMBL" id="KAG7096103.1"/>
    </source>
</evidence>
<reference evidence="2" key="1">
    <citation type="journal article" date="2021" name="Genome Biol. Evol.">
        <title>The assembled and annotated genome of the fairy-ring fungus Marasmius oreades.</title>
        <authorList>
            <person name="Hiltunen M."/>
            <person name="Ament-Velasquez S.L."/>
            <person name="Johannesson H."/>
        </authorList>
    </citation>
    <scope>NUCLEOTIDE SEQUENCE</scope>
    <source>
        <strain evidence="2">03SP1</strain>
    </source>
</reference>
<dbReference type="InterPro" id="IPR000639">
    <property type="entry name" value="Epox_hydrolase-like"/>
</dbReference>
<dbReference type="GO" id="GO:0047372">
    <property type="term" value="F:monoacylglycerol lipase activity"/>
    <property type="evidence" value="ECO:0007669"/>
    <property type="project" value="TreeGrafter"/>
</dbReference>
<organism evidence="2 3">
    <name type="scientific">Marasmius oreades</name>
    <name type="common">fairy-ring Marasmius</name>
    <dbReference type="NCBI Taxonomy" id="181124"/>
    <lineage>
        <taxon>Eukaryota</taxon>
        <taxon>Fungi</taxon>
        <taxon>Dikarya</taxon>
        <taxon>Basidiomycota</taxon>
        <taxon>Agaricomycotina</taxon>
        <taxon>Agaricomycetes</taxon>
        <taxon>Agaricomycetidae</taxon>
        <taxon>Agaricales</taxon>
        <taxon>Marasmiineae</taxon>
        <taxon>Marasmiaceae</taxon>
        <taxon>Marasmius</taxon>
    </lineage>
</organism>
<dbReference type="Proteomes" id="UP001049176">
    <property type="component" value="Chromosome 3"/>
</dbReference>
<dbReference type="SUPFAM" id="SSF53474">
    <property type="entry name" value="alpha/beta-Hydrolases"/>
    <property type="match status" value="1"/>
</dbReference>
<dbReference type="AlphaFoldDB" id="A0A9P8AB53"/>
<dbReference type="GO" id="GO:0046464">
    <property type="term" value="P:acylglycerol catabolic process"/>
    <property type="evidence" value="ECO:0007669"/>
    <property type="project" value="TreeGrafter"/>
</dbReference>
<protein>
    <recommendedName>
        <fullName evidence="1">AB hydrolase-1 domain-containing protein</fullName>
    </recommendedName>
</protein>
<evidence type="ECO:0000313" key="3">
    <source>
        <dbReference type="Proteomes" id="UP001049176"/>
    </source>
</evidence>
<gene>
    <name evidence="2" type="ORF">E1B28_006779</name>
</gene>
<dbReference type="PRINTS" id="PR00412">
    <property type="entry name" value="EPOXHYDRLASE"/>
</dbReference>
<dbReference type="InterPro" id="IPR050266">
    <property type="entry name" value="AB_hydrolase_sf"/>
</dbReference>
<dbReference type="InterPro" id="IPR000073">
    <property type="entry name" value="AB_hydrolase_1"/>
</dbReference>
<accession>A0A9P8AB53</accession>
<dbReference type="Pfam" id="PF00561">
    <property type="entry name" value="Abhydrolase_1"/>
    <property type="match status" value="1"/>
</dbReference>
<comment type="caution">
    <text evidence="2">The sequence shown here is derived from an EMBL/GenBank/DDBJ whole genome shotgun (WGS) entry which is preliminary data.</text>
</comment>
<proteinExistence type="predicted"/>
<dbReference type="EMBL" id="CM032183">
    <property type="protein sequence ID" value="KAG7096103.1"/>
    <property type="molecule type" value="Genomic_DNA"/>
</dbReference>